<dbReference type="SUPFAM" id="SSF54236">
    <property type="entry name" value="Ubiquitin-like"/>
    <property type="match status" value="1"/>
</dbReference>
<dbReference type="InterPro" id="IPR029071">
    <property type="entry name" value="Ubiquitin-like_domsf"/>
</dbReference>
<reference evidence="4" key="2">
    <citation type="submission" date="2020-06" db="EMBL/GenBank/DDBJ databases">
        <authorList>
            <person name="Sheffer M."/>
        </authorList>
    </citation>
    <scope>NUCLEOTIDE SEQUENCE</scope>
</reference>
<keyword evidence="5" id="KW-1185">Reference proteome</keyword>
<organism evidence="4 5">
    <name type="scientific">Argiope bruennichi</name>
    <name type="common">Wasp spider</name>
    <name type="synonym">Aranea bruennichi</name>
    <dbReference type="NCBI Taxonomy" id="94029"/>
    <lineage>
        <taxon>Eukaryota</taxon>
        <taxon>Metazoa</taxon>
        <taxon>Ecdysozoa</taxon>
        <taxon>Arthropoda</taxon>
        <taxon>Chelicerata</taxon>
        <taxon>Arachnida</taxon>
        <taxon>Araneae</taxon>
        <taxon>Araneomorphae</taxon>
        <taxon>Entelegynae</taxon>
        <taxon>Araneoidea</taxon>
        <taxon>Araneidae</taxon>
        <taxon>Argiope</taxon>
    </lineage>
</organism>
<feature type="region of interest" description="Disordered" evidence="2">
    <location>
        <begin position="526"/>
        <end position="572"/>
    </location>
</feature>
<dbReference type="PANTHER" id="PTHR21557">
    <property type="entry name" value="CORDON-BLEU"/>
    <property type="match status" value="1"/>
</dbReference>
<dbReference type="Gene3D" id="3.10.20.90">
    <property type="entry name" value="Phosphatidylinositol 3-kinase Catalytic Subunit, Chain A, domain 1"/>
    <property type="match status" value="1"/>
</dbReference>
<dbReference type="GO" id="GO:0003785">
    <property type="term" value="F:actin monomer binding"/>
    <property type="evidence" value="ECO:0007669"/>
    <property type="project" value="InterPro"/>
</dbReference>
<sequence length="954" mass="105491">MGNMCCRRVVYSPNGIEVDPGRCHPQQPQETQQKMSTAYHNAGDDCAINELLEGRMELDVILPDGRKVRLTVERRTPMMDLLVQAASATKISPAGHTIHVFGDGGKGTSTLHYKPSTPIGSLDANTICIVPKKDAHDSNGRRISKATNRPFEPTFRVQVHLPRNQLTVVRVSPRVKISELRSMVCQEKGLDLNRYQLVRPNDLGQPLTGDMTLAEYGSTEITLLSNSCIESHICNSTSHVIPYSKRTEEHKKKTGILRLLAEDASHKVSKQSLKNGNIPNHRPAPTIKITEAPPQGRGKPKKRRPAPPPPAPVLPEPPFHSRQSSSDSSGYHEATSSYLHEEHCVTINEKASSDSSGVSSLDAKELPSQVTTVTNTKKRKAPPPPPPPPVVQNGHQDQKVVADAVQSCDSGAEMDQTTGKTSPELIDEAIEIPSAVEPEIVETSEPIVETEEPVQGLVEERAETREDKNEKQEVESDSVTRVALVALNARIEQEVTQQEIASSIQAAFHSLDNPQRIGPSLLAIKQRGGRTPNGAVTPQDRPLSHTRLSLDLEPPKDKKKKNVSSSPKIPALTSYELRDDARKASCDVQNASTKVASDLESRHNIKNSNSPILQKTLTSNVELKEREEDLSYSLQKPSIPLILDLKDETENCLETFPPPPSEFCGVDNEAFVVDEDIAPVCRSPTRSSSSTSLRRSSSLLNLAEGSPSQALSIKSKKARHLQRSLSDLSCDDKQEFEIEQERLQREYIKLQRQFIRWQEQLLSNHAMLREECIVPQYARTLRQSHSLPEGEDYSDDAPTSCPLVTRSLSYEPTKCSTLPRSTINIPSLDFGPVPITNGSSTLRSSKTKNYFKPPQVRISTKNRQRLPPEIRKDGDLDIYDDSKILSTILPSFESLKLISETNDDDVDGGVLKPKKNAPAPTRGKFAQQHKESAPSSPQTPFPPFWKKISLDIVS</sequence>
<gene>
    <name evidence="4" type="ORF">HNY73_006891</name>
</gene>
<evidence type="ECO:0000313" key="5">
    <source>
        <dbReference type="Proteomes" id="UP000807504"/>
    </source>
</evidence>
<protein>
    <submittedName>
        <fullName evidence="4">Cordon-bleu protein-like 1 like protein</fullName>
    </submittedName>
</protein>
<feature type="domain" description="Ubiquitin-like" evidence="3">
    <location>
        <begin position="155"/>
        <end position="217"/>
    </location>
</feature>
<dbReference type="EMBL" id="JABXBU010000012">
    <property type="protein sequence ID" value="KAF8788898.1"/>
    <property type="molecule type" value="Genomic_DNA"/>
</dbReference>
<feature type="compositionally biased region" description="Basic and acidic residues" evidence="2">
    <location>
        <begin position="458"/>
        <end position="474"/>
    </location>
</feature>
<feature type="coiled-coil region" evidence="1">
    <location>
        <begin position="733"/>
        <end position="760"/>
    </location>
</feature>
<dbReference type="AlphaFoldDB" id="A0A8T0FFA6"/>
<feature type="region of interest" description="Disordered" evidence="2">
    <location>
        <begin position="267"/>
        <end position="337"/>
    </location>
</feature>
<feature type="region of interest" description="Disordered" evidence="2">
    <location>
        <begin position="902"/>
        <end position="943"/>
    </location>
</feature>
<feature type="region of interest" description="Disordered" evidence="2">
    <location>
        <begin position="350"/>
        <end position="398"/>
    </location>
</feature>
<dbReference type="Proteomes" id="UP000807504">
    <property type="component" value="Unassembled WGS sequence"/>
</dbReference>
<evidence type="ECO:0000313" key="4">
    <source>
        <dbReference type="EMBL" id="KAF8788898.1"/>
    </source>
</evidence>
<accession>A0A8T0FFA6</accession>
<feature type="compositionally biased region" description="Polar residues" evidence="2">
    <location>
        <begin position="321"/>
        <end position="337"/>
    </location>
</feature>
<feature type="compositionally biased region" description="Pro residues" evidence="2">
    <location>
        <begin position="306"/>
        <end position="318"/>
    </location>
</feature>
<proteinExistence type="predicted"/>
<keyword evidence="1" id="KW-0175">Coiled coil</keyword>
<dbReference type="PANTHER" id="PTHR21557:SF2">
    <property type="entry name" value="CORDON-BLEU PROTEIN-LIKE 1"/>
    <property type="match status" value="1"/>
</dbReference>
<name>A0A8T0FFA6_ARGBR</name>
<comment type="caution">
    <text evidence="4">The sequence shown here is derived from an EMBL/GenBank/DDBJ whole genome shotgun (WGS) entry which is preliminary data.</text>
</comment>
<dbReference type="InterPro" id="IPR000626">
    <property type="entry name" value="Ubiquitin-like_dom"/>
</dbReference>
<dbReference type="InterPro" id="IPR039895">
    <property type="entry name" value="COBL-like"/>
</dbReference>
<dbReference type="PROSITE" id="PS50053">
    <property type="entry name" value="UBIQUITIN_2"/>
    <property type="match status" value="1"/>
</dbReference>
<reference evidence="4" key="1">
    <citation type="journal article" date="2020" name="bioRxiv">
        <title>Chromosome-level reference genome of the European wasp spider Argiope bruennichi: a resource for studies on range expansion and evolutionary adaptation.</title>
        <authorList>
            <person name="Sheffer M.M."/>
            <person name="Hoppe A."/>
            <person name="Krehenwinkel H."/>
            <person name="Uhl G."/>
            <person name="Kuss A.W."/>
            <person name="Jensen L."/>
            <person name="Jensen C."/>
            <person name="Gillespie R.G."/>
            <person name="Hoff K.J."/>
            <person name="Prost S."/>
        </authorList>
    </citation>
    <scope>NUCLEOTIDE SEQUENCE</scope>
</reference>
<evidence type="ECO:0000256" key="1">
    <source>
        <dbReference type="SAM" id="Coils"/>
    </source>
</evidence>
<evidence type="ECO:0000259" key="3">
    <source>
        <dbReference type="PROSITE" id="PS50053"/>
    </source>
</evidence>
<feature type="region of interest" description="Disordered" evidence="2">
    <location>
        <begin position="431"/>
        <end position="477"/>
    </location>
</feature>
<evidence type="ECO:0000256" key="2">
    <source>
        <dbReference type="SAM" id="MobiDB-lite"/>
    </source>
</evidence>